<keyword evidence="8" id="KW-1185">Reference proteome</keyword>
<dbReference type="PANTHER" id="PTHR34220">
    <property type="entry name" value="SENSOR HISTIDINE KINASE YPDA"/>
    <property type="match status" value="1"/>
</dbReference>
<sequence>MKAYFNIQRYRFEDKIELVDEVDESLLDVEVPPLILQPLVENAILHGILPDGERKGVIAVRAACSKDVLTLEVADNGRGMDGERLKQVRAALASDRPEAEGTGLRNVHRRIRYRYDEPYGLRVYSEPEAGTRCELTLPKAHGGKDKRDTE</sequence>
<keyword evidence="3" id="KW-0418">Kinase</keyword>
<dbReference type="Proteomes" id="UP000031967">
    <property type="component" value="Unassembled WGS sequence"/>
</dbReference>
<dbReference type="PROSITE" id="PS50109">
    <property type="entry name" value="HIS_KIN"/>
    <property type="match status" value="1"/>
</dbReference>
<evidence type="ECO:0000256" key="2">
    <source>
        <dbReference type="ARBA" id="ARBA00022741"/>
    </source>
</evidence>
<proteinExistence type="predicted"/>
<evidence type="ECO:0000256" key="1">
    <source>
        <dbReference type="ARBA" id="ARBA00022679"/>
    </source>
</evidence>
<reference evidence="7 8" key="1">
    <citation type="submission" date="2014-12" db="EMBL/GenBank/DDBJ databases">
        <title>Draft genome sequence of Paenibacillus kamchatkensis strain B-2647.</title>
        <authorList>
            <person name="Karlyshev A.V."/>
            <person name="Kudryashova E.B."/>
        </authorList>
    </citation>
    <scope>NUCLEOTIDE SEQUENCE [LARGE SCALE GENOMIC DNA]</scope>
    <source>
        <strain evidence="7 8">VKM B-2647</strain>
    </source>
</reference>
<protein>
    <recommendedName>
        <fullName evidence="6">Histidine kinase domain-containing protein</fullName>
    </recommendedName>
</protein>
<evidence type="ECO:0000313" key="8">
    <source>
        <dbReference type="Proteomes" id="UP000031967"/>
    </source>
</evidence>
<keyword evidence="4" id="KW-0067">ATP-binding</keyword>
<dbReference type="InterPro" id="IPR005467">
    <property type="entry name" value="His_kinase_dom"/>
</dbReference>
<accession>A0ABR5AK03</accession>
<dbReference type="SUPFAM" id="SSF55874">
    <property type="entry name" value="ATPase domain of HSP90 chaperone/DNA topoisomerase II/histidine kinase"/>
    <property type="match status" value="1"/>
</dbReference>
<evidence type="ECO:0000256" key="3">
    <source>
        <dbReference type="ARBA" id="ARBA00022777"/>
    </source>
</evidence>
<keyword evidence="2" id="KW-0547">Nucleotide-binding</keyword>
<feature type="domain" description="Histidine kinase" evidence="6">
    <location>
        <begin position="1"/>
        <end position="141"/>
    </location>
</feature>
<keyword evidence="1" id="KW-0808">Transferase</keyword>
<organism evidence="7 8">
    <name type="scientific">Gordoniibacillus kamchatkensis</name>
    <dbReference type="NCBI Taxonomy" id="1590651"/>
    <lineage>
        <taxon>Bacteria</taxon>
        <taxon>Bacillati</taxon>
        <taxon>Bacillota</taxon>
        <taxon>Bacilli</taxon>
        <taxon>Bacillales</taxon>
        <taxon>Paenibacillaceae</taxon>
        <taxon>Gordoniibacillus</taxon>
    </lineage>
</organism>
<dbReference type="EMBL" id="JXAK01000009">
    <property type="protein sequence ID" value="KIL41385.1"/>
    <property type="molecule type" value="Genomic_DNA"/>
</dbReference>
<dbReference type="PANTHER" id="PTHR34220:SF7">
    <property type="entry name" value="SENSOR HISTIDINE KINASE YPDA"/>
    <property type="match status" value="1"/>
</dbReference>
<dbReference type="RefSeq" id="WP_041046897.1">
    <property type="nucleotide sequence ID" value="NZ_JXAK01000009.1"/>
</dbReference>
<keyword evidence="5" id="KW-0902">Two-component regulatory system</keyword>
<evidence type="ECO:0000256" key="4">
    <source>
        <dbReference type="ARBA" id="ARBA00022840"/>
    </source>
</evidence>
<dbReference type="InterPro" id="IPR050640">
    <property type="entry name" value="Bact_2-comp_sensor_kinase"/>
</dbReference>
<evidence type="ECO:0000313" key="7">
    <source>
        <dbReference type="EMBL" id="KIL41385.1"/>
    </source>
</evidence>
<evidence type="ECO:0000256" key="5">
    <source>
        <dbReference type="ARBA" id="ARBA00023012"/>
    </source>
</evidence>
<dbReference type="InterPro" id="IPR036890">
    <property type="entry name" value="HATPase_C_sf"/>
</dbReference>
<gene>
    <name evidence="7" type="ORF">SD70_06945</name>
</gene>
<dbReference type="InterPro" id="IPR003594">
    <property type="entry name" value="HATPase_dom"/>
</dbReference>
<dbReference type="Pfam" id="PF02518">
    <property type="entry name" value="HATPase_c"/>
    <property type="match status" value="1"/>
</dbReference>
<evidence type="ECO:0000259" key="6">
    <source>
        <dbReference type="PROSITE" id="PS50109"/>
    </source>
</evidence>
<name>A0ABR5AK03_9BACL</name>
<dbReference type="Gene3D" id="3.30.565.10">
    <property type="entry name" value="Histidine kinase-like ATPase, C-terminal domain"/>
    <property type="match status" value="1"/>
</dbReference>
<comment type="caution">
    <text evidence="7">The sequence shown here is derived from an EMBL/GenBank/DDBJ whole genome shotgun (WGS) entry which is preliminary data.</text>
</comment>